<dbReference type="OrthoDB" id="5841284at2759"/>
<evidence type="ECO:0000313" key="3">
    <source>
        <dbReference type="WBParaSite" id="HPBE_0000763601-mRNA-1"/>
    </source>
</evidence>
<reference evidence="3" key="2">
    <citation type="submission" date="2019-09" db="UniProtKB">
        <authorList>
            <consortium name="WormBaseParasite"/>
        </authorList>
    </citation>
    <scope>IDENTIFICATION</scope>
</reference>
<accession>A0A3P8BJG9</accession>
<dbReference type="WBParaSite" id="HPBE_0000763601-mRNA-1">
    <property type="protein sequence ID" value="HPBE_0000763601-mRNA-1"/>
    <property type="gene ID" value="HPBE_0000763601"/>
</dbReference>
<keyword evidence="2" id="KW-1185">Reference proteome</keyword>
<dbReference type="GO" id="GO:0003676">
    <property type="term" value="F:nucleic acid binding"/>
    <property type="evidence" value="ECO:0007669"/>
    <property type="project" value="InterPro"/>
</dbReference>
<dbReference type="AlphaFoldDB" id="A0A183FKG7"/>
<evidence type="ECO:0000313" key="1">
    <source>
        <dbReference type="EMBL" id="VDO73075.1"/>
    </source>
</evidence>
<accession>A0A183FKG7</accession>
<proteinExistence type="predicted"/>
<reference evidence="1 2" key="1">
    <citation type="submission" date="2018-11" db="EMBL/GenBank/DDBJ databases">
        <authorList>
            <consortium name="Pathogen Informatics"/>
        </authorList>
    </citation>
    <scope>NUCLEOTIDE SEQUENCE [LARGE SCALE GENOMIC DNA]</scope>
</reference>
<gene>
    <name evidence="1" type="ORF">HPBE_LOCUS7637</name>
</gene>
<dbReference type="Proteomes" id="UP000050761">
    <property type="component" value="Unassembled WGS sequence"/>
</dbReference>
<name>A0A183FKG7_HELPZ</name>
<dbReference type="InterPro" id="IPR036397">
    <property type="entry name" value="RNaseH_sf"/>
</dbReference>
<sequence length="207" mass="23551">MLACEDKTELERQAQAWCDSLALFGLKLNVKKTEYLTRHVDEHGSLKINGLDYAGPLLCKTDNNPSAKYWTILLLSCLNTRAIYADLVLNMTASAPLYVLRRFFATKACPKWILCDNSKTFKSIADLHISLDAERDQNPDIIDYCARRRIDFKLTPASARGKTANVRVRGEFYPSLSATMDSPVPAKIRGKRMEAKDDCERPNRWME</sequence>
<evidence type="ECO:0000313" key="2">
    <source>
        <dbReference type="Proteomes" id="UP000050761"/>
    </source>
</evidence>
<organism evidence="2 3">
    <name type="scientific">Heligmosomoides polygyrus</name>
    <name type="common">Parasitic roundworm</name>
    <dbReference type="NCBI Taxonomy" id="6339"/>
    <lineage>
        <taxon>Eukaryota</taxon>
        <taxon>Metazoa</taxon>
        <taxon>Ecdysozoa</taxon>
        <taxon>Nematoda</taxon>
        <taxon>Chromadorea</taxon>
        <taxon>Rhabditida</taxon>
        <taxon>Rhabditina</taxon>
        <taxon>Rhabditomorpha</taxon>
        <taxon>Strongyloidea</taxon>
        <taxon>Heligmosomidae</taxon>
        <taxon>Heligmosomoides</taxon>
    </lineage>
</organism>
<dbReference type="EMBL" id="UZAH01025942">
    <property type="protein sequence ID" value="VDO73075.1"/>
    <property type="molecule type" value="Genomic_DNA"/>
</dbReference>
<protein>
    <submittedName>
        <fullName evidence="3">Integrase catalytic domain-containing protein</fullName>
    </submittedName>
</protein>
<dbReference type="Gene3D" id="3.30.420.10">
    <property type="entry name" value="Ribonuclease H-like superfamily/Ribonuclease H"/>
    <property type="match status" value="1"/>
</dbReference>